<name>A0ABV4DMA0_9LACO</name>
<dbReference type="Proteomes" id="UP001565236">
    <property type="component" value="Unassembled WGS sequence"/>
</dbReference>
<dbReference type="SUPFAM" id="SSF46785">
    <property type="entry name" value="Winged helix' DNA-binding domain"/>
    <property type="match status" value="1"/>
</dbReference>
<dbReference type="InterPro" id="IPR011663">
    <property type="entry name" value="UTRA"/>
</dbReference>
<evidence type="ECO:0000259" key="4">
    <source>
        <dbReference type="PROSITE" id="PS50949"/>
    </source>
</evidence>
<sequence>MTAKYEIIANDLTEKIKHEQFLPGDFLPSENQLSELYGTARETIRKALDSLTELGLIQKIKGKGSVVLDIQKYTFPLSGITSFQELDQALGMKATTQVLQQKKVPAPTLFAQTKIEPTEAFFIERLRLIAGRPAVLDQDYLLDPPITKLPADVAKHSLYAY</sequence>
<dbReference type="PROSITE" id="PS50949">
    <property type="entry name" value="HTH_GNTR"/>
    <property type="match status" value="1"/>
</dbReference>
<dbReference type="Pfam" id="PF07702">
    <property type="entry name" value="UTRA"/>
    <property type="match status" value="1"/>
</dbReference>
<keyword evidence="2" id="KW-0238">DNA-binding</keyword>
<accession>A0ABV4DMA0</accession>
<evidence type="ECO:0000256" key="2">
    <source>
        <dbReference type="ARBA" id="ARBA00023125"/>
    </source>
</evidence>
<organism evidence="5 6">
    <name type="scientific">Ligilactobacillus faecis</name>
    <dbReference type="NCBI Taxonomy" id="762833"/>
    <lineage>
        <taxon>Bacteria</taxon>
        <taxon>Bacillati</taxon>
        <taxon>Bacillota</taxon>
        <taxon>Bacilli</taxon>
        <taxon>Lactobacillales</taxon>
        <taxon>Lactobacillaceae</taxon>
        <taxon>Ligilactobacillus</taxon>
    </lineage>
</organism>
<reference evidence="5 6" key="1">
    <citation type="submission" date="2024-03" db="EMBL/GenBank/DDBJ databases">
        <title>Mouse gut bacterial collection (mGBC) of GemPharmatech.</title>
        <authorList>
            <person name="He Y."/>
            <person name="Dong L."/>
            <person name="Wu D."/>
            <person name="Gao X."/>
            <person name="Lin Z."/>
        </authorList>
    </citation>
    <scope>NUCLEOTIDE SEQUENCE [LARGE SCALE GENOMIC DNA]</scope>
    <source>
        <strain evidence="5 6">15-30</strain>
    </source>
</reference>
<dbReference type="PANTHER" id="PTHR44846">
    <property type="entry name" value="MANNOSYL-D-GLYCERATE TRANSPORT/METABOLISM SYSTEM REPRESSOR MNGR-RELATED"/>
    <property type="match status" value="1"/>
</dbReference>
<evidence type="ECO:0000256" key="3">
    <source>
        <dbReference type="ARBA" id="ARBA00023163"/>
    </source>
</evidence>
<dbReference type="Gene3D" id="1.10.10.10">
    <property type="entry name" value="Winged helix-like DNA-binding domain superfamily/Winged helix DNA-binding domain"/>
    <property type="match status" value="1"/>
</dbReference>
<dbReference type="PRINTS" id="PR00035">
    <property type="entry name" value="HTHGNTR"/>
</dbReference>
<dbReference type="CDD" id="cd07377">
    <property type="entry name" value="WHTH_GntR"/>
    <property type="match status" value="1"/>
</dbReference>
<dbReference type="RefSeq" id="WP_369940557.1">
    <property type="nucleotide sequence ID" value="NZ_JBCLUF010000004.1"/>
</dbReference>
<dbReference type="Gene3D" id="3.40.1410.10">
    <property type="entry name" value="Chorismate lyase-like"/>
    <property type="match status" value="1"/>
</dbReference>
<dbReference type="InterPro" id="IPR050679">
    <property type="entry name" value="Bact_HTH_transcr_reg"/>
</dbReference>
<dbReference type="Pfam" id="PF00392">
    <property type="entry name" value="GntR"/>
    <property type="match status" value="1"/>
</dbReference>
<protein>
    <submittedName>
        <fullName evidence="5">GntR family transcriptional regulator</fullName>
    </submittedName>
</protein>
<dbReference type="PANTHER" id="PTHR44846:SF12">
    <property type="entry name" value="HTH-TYPE TRANSCRIPTIONAL REGULATOR TRER"/>
    <property type="match status" value="1"/>
</dbReference>
<dbReference type="EMBL" id="JBCLUF010000004">
    <property type="protein sequence ID" value="MEY8661597.1"/>
    <property type="molecule type" value="Genomic_DNA"/>
</dbReference>
<dbReference type="SUPFAM" id="SSF64288">
    <property type="entry name" value="Chorismate lyase-like"/>
    <property type="match status" value="1"/>
</dbReference>
<keyword evidence="1" id="KW-0805">Transcription regulation</keyword>
<dbReference type="InterPro" id="IPR028978">
    <property type="entry name" value="Chorismate_lyase_/UTRA_dom_sf"/>
</dbReference>
<keyword evidence="6" id="KW-1185">Reference proteome</keyword>
<evidence type="ECO:0000313" key="5">
    <source>
        <dbReference type="EMBL" id="MEY8661597.1"/>
    </source>
</evidence>
<evidence type="ECO:0000256" key="1">
    <source>
        <dbReference type="ARBA" id="ARBA00023015"/>
    </source>
</evidence>
<dbReference type="InterPro" id="IPR036388">
    <property type="entry name" value="WH-like_DNA-bd_sf"/>
</dbReference>
<feature type="domain" description="HTH gntR-type" evidence="4">
    <location>
        <begin position="2"/>
        <end position="70"/>
    </location>
</feature>
<dbReference type="InterPro" id="IPR036390">
    <property type="entry name" value="WH_DNA-bd_sf"/>
</dbReference>
<keyword evidence="3" id="KW-0804">Transcription</keyword>
<dbReference type="SMART" id="SM00345">
    <property type="entry name" value="HTH_GNTR"/>
    <property type="match status" value="1"/>
</dbReference>
<gene>
    <name evidence="5" type="ORF">AALT52_01620</name>
</gene>
<dbReference type="InterPro" id="IPR000524">
    <property type="entry name" value="Tscrpt_reg_HTH_GntR"/>
</dbReference>
<proteinExistence type="predicted"/>
<evidence type="ECO:0000313" key="6">
    <source>
        <dbReference type="Proteomes" id="UP001565236"/>
    </source>
</evidence>
<comment type="caution">
    <text evidence="5">The sequence shown here is derived from an EMBL/GenBank/DDBJ whole genome shotgun (WGS) entry which is preliminary data.</text>
</comment>